<proteinExistence type="predicted"/>
<evidence type="ECO:0000313" key="2">
    <source>
        <dbReference type="EMBL" id="KMP05197.1"/>
    </source>
</evidence>
<reference evidence="3" key="1">
    <citation type="journal article" date="2010" name="Genome Res.">
        <title>Population genomic sequencing of Coccidioides fungi reveals recent hybridization and transposon control.</title>
        <authorList>
            <person name="Neafsey D.E."/>
            <person name="Barker B.M."/>
            <person name="Sharpton T.J."/>
            <person name="Stajich J.E."/>
            <person name="Park D.J."/>
            <person name="Whiston E."/>
            <person name="Hung C.-Y."/>
            <person name="McMahan C."/>
            <person name="White J."/>
            <person name="Sykes S."/>
            <person name="Heiman D."/>
            <person name="Young S."/>
            <person name="Zeng Q."/>
            <person name="Abouelleil A."/>
            <person name="Aftuck L."/>
            <person name="Bessette D."/>
            <person name="Brown A."/>
            <person name="FitzGerald M."/>
            <person name="Lui A."/>
            <person name="Macdonald J.P."/>
            <person name="Priest M."/>
            <person name="Orbach M.J."/>
            <person name="Galgiani J.N."/>
            <person name="Kirkland T.N."/>
            <person name="Cole G.T."/>
            <person name="Birren B.W."/>
            <person name="Henn M.R."/>
            <person name="Taylor J.W."/>
            <person name="Rounsley S.D."/>
        </authorList>
    </citation>
    <scope>NUCLEOTIDE SEQUENCE [LARGE SCALE GENOMIC DNA]</scope>
    <source>
        <strain evidence="3">RMSCC 2394</strain>
    </source>
</reference>
<dbReference type="AlphaFoldDB" id="A0A0J7B5N1"/>
<name>A0A0J7B5N1_COCIT</name>
<dbReference type="EMBL" id="DS028095">
    <property type="protein sequence ID" value="KMP05197.1"/>
    <property type="molecule type" value="Genomic_DNA"/>
</dbReference>
<evidence type="ECO:0000313" key="3">
    <source>
        <dbReference type="Proteomes" id="UP000054565"/>
    </source>
</evidence>
<evidence type="ECO:0000256" key="1">
    <source>
        <dbReference type="SAM" id="MobiDB-lite"/>
    </source>
</evidence>
<feature type="region of interest" description="Disordered" evidence="1">
    <location>
        <begin position="1"/>
        <end position="24"/>
    </location>
</feature>
<organism evidence="2 3">
    <name type="scientific">Coccidioides immitis RMSCC 2394</name>
    <dbReference type="NCBI Taxonomy" id="404692"/>
    <lineage>
        <taxon>Eukaryota</taxon>
        <taxon>Fungi</taxon>
        <taxon>Dikarya</taxon>
        <taxon>Ascomycota</taxon>
        <taxon>Pezizomycotina</taxon>
        <taxon>Eurotiomycetes</taxon>
        <taxon>Eurotiomycetidae</taxon>
        <taxon>Onygenales</taxon>
        <taxon>Onygenaceae</taxon>
        <taxon>Coccidioides</taxon>
    </lineage>
</organism>
<accession>A0A0J7B5N1</accession>
<protein>
    <submittedName>
        <fullName evidence="2">Uncharacterized protein</fullName>
    </submittedName>
</protein>
<sequence>MPGDKASQQSVESQTSTYQNVSRKWDNSSNIKQVKLRHKKNIIERSKDLKHLLFDWHPIIINSMPQLGTLRGIAPDKKKVAVLIALEKLSHENGLFLGEDVEMDTGDAVVFDGGESIIFPGNGGGPRDIVAVRYLIFESPN</sequence>
<dbReference type="OrthoDB" id="4206915at2759"/>
<gene>
    <name evidence="2" type="ORF">CIRG_04878</name>
</gene>
<dbReference type="Proteomes" id="UP000054565">
    <property type="component" value="Unassembled WGS sequence"/>
</dbReference>